<dbReference type="EMBL" id="BJLB01000001">
    <property type="protein sequence ID" value="GEA37546.1"/>
    <property type="molecule type" value="Genomic_DNA"/>
</dbReference>
<accession>A0A829WAA8</accession>
<dbReference type="AlphaFoldDB" id="A0A829WAA8"/>
<reference evidence="1 2" key="1">
    <citation type="submission" date="2019-06" db="EMBL/GenBank/DDBJ databases">
        <title>Draft genome sequence of [Clostridium] clostridioforme NBRC 113352.</title>
        <authorList>
            <person name="Miura T."/>
            <person name="Furukawa M."/>
            <person name="Shimamura M."/>
            <person name="Ohyama Y."/>
            <person name="Yamazoe A."/>
            <person name="Kawasaki H."/>
        </authorList>
    </citation>
    <scope>NUCLEOTIDE SEQUENCE [LARGE SCALE GENOMIC DNA]</scope>
    <source>
        <strain evidence="1 2">NBRC 113352</strain>
    </source>
</reference>
<gene>
    <name evidence="1" type="ORF">Ccl03g_32590</name>
</gene>
<evidence type="ECO:0000313" key="1">
    <source>
        <dbReference type="EMBL" id="GEA37546.1"/>
    </source>
</evidence>
<sequence length="88" mass="10292">MYNWGEIFDQCHKLKGNLSLNDIEKAIKTDIYFDCGVPCDSCMRMSKGYCTNIVNKGKTCSCNNGYPLWIFPYKYWNNVMKHDKEIFG</sequence>
<evidence type="ECO:0000313" key="2">
    <source>
        <dbReference type="Proteomes" id="UP000315200"/>
    </source>
</evidence>
<dbReference type="Proteomes" id="UP000315200">
    <property type="component" value="Unassembled WGS sequence"/>
</dbReference>
<comment type="caution">
    <text evidence="1">The sequence shown here is derived from an EMBL/GenBank/DDBJ whole genome shotgun (WGS) entry which is preliminary data.</text>
</comment>
<protein>
    <submittedName>
        <fullName evidence="1">Uncharacterized protein</fullName>
    </submittedName>
</protein>
<organism evidence="1 2">
    <name type="scientific">Enterocloster clostridioformis</name>
    <dbReference type="NCBI Taxonomy" id="1531"/>
    <lineage>
        <taxon>Bacteria</taxon>
        <taxon>Bacillati</taxon>
        <taxon>Bacillota</taxon>
        <taxon>Clostridia</taxon>
        <taxon>Lachnospirales</taxon>
        <taxon>Lachnospiraceae</taxon>
        <taxon>Enterocloster</taxon>
    </lineage>
</organism>
<name>A0A829WAA8_9FIRM</name>
<proteinExistence type="predicted"/>